<dbReference type="InterPro" id="IPR010273">
    <property type="entry name" value="DUF881"/>
</dbReference>
<dbReference type="PANTHER" id="PTHR37313:SF1">
    <property type="entry name" value="UPF0749 PROTEIN RV1823"/>
    <property type="match status" value="1"/>
</dbReference>
<dbReference type="EMBL" id="CAFBLM010000085">
    <property type="protein sequence ID" value="CAB4880138.1"/>
    <property type="molecule type" value="Genomic_DNA"/>
</dbReference>
<sequence>MSVGTSVDPSLGMLGSIAESALDPDYATRADAVSSHATAAIRRSVRGRIASTLVIALTMAVLVGGIASLKGANTGVDAQRQELRQRITAGVGAGDAKASQVQSLRNQISQLAPPAVPEQAESTGVSALAAASQAQGRGATVILTDAATAGTQNKGDPSLGRVLDSDIQSAVNGLWAAGASAVAIDGQRISSLSAIRSAGEAILVNYRPLSSPYVVAGIGENLASDFGQTANARSLQSAARDYGLGVQIEKSSSLTLPPALLTLRYAKVVQAKEARQ</sequence>
<name>A0A6J7EEJ0_9ZZZZ</name>
<keyword evidence="1" id="KW-0812">Transmembrane</keyword>
<feature type="transmembrane region" description="Helical" evidence="1">
    <location>
        <begin position="49"/>
        <end position="69"/>
    </location>
</feature>
<reference evidence="2" key="1">
    <citation type="submission" date="2020-05" db="EMBL/GenBank/DDBJ databases">
        <authorList>
            <person name="Chiriac C."/>
            <person name="Salcher M."/>
            <person name="Ghai R."/>
            <person name="Kavagutti S V."/>
        </authorList>
    </citation>
    <scope>NUCLEOTIDE SEQUENCE</scope>
</reference>
<accession>A0A6J7EEJ0</accession>
<gene>
    <name evidence="2" type="ORF">UFOPK3401_01371</name>
</gene>
<evidence type="ECO:0000256" key="1">
    <source>
        <dbReference type="SAM" id="Phobius"/>
    </source>
</evidence>
<evidence type="ECO:0000313" key="2">
    <source>
        <dbReference type="EMBL" id="CAB4880138.1"/>
    </source>
</evidence>
<proteinExistence type="predicted"/>
<dbReference type="GO" id="GO:0005886">
    <property type="term" value="C:plasma membrane"/>
    <property type="evidence" value="ECO:0007669"/>
    <property type="project" value="TreeGrafter"/>
</dbReference>
<dbReference type="Pfam" id="PF05949">
    <property type="entry name" value="DUF881"/>
    <property type="match status" value="1"/>
</dbReference>
<keyword evidence="1" id="KW-0472">Membrane</keyword>
<organism evidence="2">
    <name type="scientific">freshwater metagenome</name>
    <dbReference type="NCBI Taxonomy" id="449393"/>
    <lineage>
        <taxon>unclassified sequences</taxon>
        <taxon>metagenomes</taxon>
        <taxon>ecological metagenomes</taxon>
    </lineage>
</organism>
<dbReference type="Gene3D" id="3.30.70.1880">
    <property type="entry name" value="Protein of unknown function DUF881"/>
    <property type="match status" value="1"/>
</dbReference>
<dbReference type="AlphaFoldDB" id="A0A6J7EEJ0"/>
<keyword evidence="1" id="KW-1133">Transmembrane helix</keyword>
<protein>
    <submittedName>
        <fullName evidence="2">Unannotated protein</fullName>
    </submittedName>
</protein>
<dbReference type="PANTHER" id="PTHR37313">
    <property type="entry name" value="UPF0749 PROTEIN RV1825"/>
    <property type="match status" value="1"/>
</dbReference>